<dbReference type="OrthoDB" id="3635700at2"/>
<dbReference type="PROSITE" id="PS50801">
    <property type="entry name" value="STAS"/>
    <property type="match status" value="1"/>
</dbReference>
<dbReference type="EMBL" id="LQMT02000010">
    <property type="protein sequence ID" value="ONF72595.1"/>
    <property type="molecule type" value="Genomic_DNA"/>
</dbReference>
<dbReference type="InterPro" id="IPR003658">
    <property type="entry name" value="Anti-sigma_ant"/>
</dbReference>
<evidence type="ECO:0000313" key="4">
    <source>
        <dbReference type="EMBL" id="ONF72595.1"/>
    </source>
</evidence>
<evidence type="ECO:0000259" key="3">
    <source>
        <dbReference type="PROSITE" id="PS50801"/>
    </source>
</evidence>
<protein>
    <recommendedName>
        <fullName evidence="2">Anti-sigma factor antagonist</fullName>
    </recommendedName>
</protein>
<dbReference type="InterPro" id="IPR036513">
    <property type="entry name" value="STAS_dom_sf"/>
</dbReference>
<comment type="caution">
    <text evidence="4">The sequence shown here is derived from an EMBL/GenBank/DDBJ whole genome shotgun (WGS) entry which is preliminary data.</text>
</comment>
<evidence type="ECO:0000313" key="5">
    <source>
        <dbReference type="Proteomes" id="UP000076660"/>
    </source>
</evidence>
<reference evidence="4 5" key="1">
    <citation type="submission" date="2016-12" db="EMBL/GenBank/DDBJ databases">
        <title>Amycolatopsis keratiniphila subsp. keratiniphila genome sequencing and assembly.</title>
        <authorList>
            <person name="Mayilraj S."/>
            <person name="Kaur N."/>
        </authorList>
    </citation>
    <scope>NUCLEOTIDE SEQUENCE [LARGE SCALE GENOMIC DNA]</scope>
    <source>
        <strain evidence="4 5">DSM 44409</strain>
    </source>
</reference>
<evidence type="ECO:0000256" key="1">
    <source>
        <dbReference type="ARBA" id="ARBA00009013"/>
    </source>
</evidence>
<dbReference type="CDD" id="cd07043">
    <property type="entry name" value="STAS_anti-anti-sigma_factors"/>
    <property type="match status" value="1"/>
</dbReference>
<evidence type="ECO:0000256" key="2">
    <source>
        <dbReference type="RuleBase" id="RU003749"/>
    </source>
</evidence>
<dbReference type="Pfam" id="PF01740">
    <property type="entry name" value="STAS"/>
    <property type="match status" value="1"/>
</dbReference>
<organism evidence="4 5">
    <name type="scientific">Amycolatopsis keratiniphila subsp. keratiniphila</name>
    <dbReference type="NCBI Taxonomy" id="227715"/>
    <lineage>
        <taxon>Bacteria</taxon>
        <taxon>Bacillati</taxon>
        <taxon>Actinomycetota</taxon>
        <taxon>Actinomycetes</taxon>
        <taxon>Pseudonocardiales</taxon>
        <taxon>Pseudonocardiaceae</taxon>
        <taxon>Amycolatopsis</taxon>
        <taxon>Amycolatopsis japonica group</taxon>
    </lineage>
</organism>
<sequence length="114" mass="11738">MAIDSEAAQASPLVVAEAARSEEAVTVAVTGDIDIATSPRLRSELFELLADGPGIAVIDMTGVGFCDSSGLSVLVQLNRHCLESGIDLSFTPSKVVRRAIELTGLSPTLKVAGA</sequence>
<dbReference type="Gene3D" id="3.30.750.24">
    <property type="entry name" value="STAS domain"/>
    <property type="match status" value="1"/>
</dbReference>
<dbReference type="SUPFAM" id="SSF52091">
    <property type="entry name" value="SpoIIaa-like"/>
    <property type="match status" value="1"/>
</dbReference>
<comment type="similarity">
    <text evidence="1 2">Belongs to the anti-sigma-factor antagonist family.</text>
</comment>
<gene>
    <name evidence="4" type="ORF">AVR91_0210420</name>
</gene>
<dbReference type="Proteomes" id="UP000076660">
    <property type="component" value="Unassembled WGS sequence"/>
</dbReference>
<dbReference type="PANTHER" id="PTHR33495">
    <property type="entry name" value="ANTI-SIGMA FACTOR ANTAGONIST TM_1081-RELATED-RELATED"/>
    <property type="match status" value="1"/>
</dbReference>
<proteinExistence type="inferred from homology"/>
<name>A0A1W2M038_9PSEU</name>
<dbReference type="RefSeq" id="WP_063273626.1">
    <property type="nucleotide sequence ID" value="NZ_LQMT02000010.1"/>
</dbReference>
<dbReference type="NCBIfam" id="TIGR00377">
    <property type="entry name" value="ant_ant_sig"/>
    <property type="match status" value="1"/>
</dbReference>
<dbReference type="PANTHER" id="PTHR33495:SF13">
    <property type="entry name" value="ANTI-SIGMA-F FACTOR ANTAGONIST RSFB"/>
    <property type="match status" value="1"/>
</dbReference>
<dbReference type="AlphaFoldDB" id="A0A1W2M038"/>
<feature type="domain" description="STAS" evidence="3">
    <location>
        <begin position="14"/>
        <end position="114"/>
    </location>
</feature>
<accession>A0A1W2M038</accession>
<dbReference type="GO" id="GO:0043856">
    <property type="term" value="F:anti-sigma factor antagonist activity"/>
    <property type="evidence" value="ECO:0007669"/>
    <property type="project" value="InterPro"/>
</dbReference>
<dbReference type="InterPro" id="IPR002645">
    <property type="entry name" value="STAS_dom"/>
</dbReference>